<feature type="binding site" evidence="11">
    <location>
        <begin position="143"/>
        <end position="145"/>
    </location>
    <ligand>
        <name>substrate</name>
    </ligand>
</feature>
<evidence type="ECO:0000256" key="6">
    <source>
        <dbReference type="ARBA" id="ARBA00023315"/>
    </source>
</evidence>
<dbReference type="SUPFAM" id="SSF55681">
    <property type="entry name" value="Class II aaRS and biotin synthetases"/>
    <property type="match status" value="1"/>
</dbReference>
<dbReference type="AlphaFoldDB" id="A0A6F9DKF7"/>
<accession>A0A6F9DKF7</accession>
<reference evidence="14" key="1">
    <citation type="submission" date="2020-04" db="EMBL/GenBank/DDBJ databases">
        <authorList>
            <person name="Neveu A P."/>
        </authorList>
    </citation>
    <scope>NUCLEOTIDE SEQUENCE</scope>
    <source>
        <tissue evidence="14">Whole embryo</tissue>
    </source>
</reference>
<dbReference type="NCBIfam" id="NF010925">
    <property type="entry name" value="PRK14345.1"/>
    <property type="match status" value="1"/>
</dbReference>
<comment type="catalytic activity">
    <reaction evidence="7">
        <text>octanoyl-[ACP] + L-lysyl-[protein] = N(6)-octanoyl-L-lysyl-[protein] + holo-[ACP] + H(+)</text>
        <dbReference type="Rhea" id="RHEA:17665"/>
        <dbReference type="Rhea" id="RHEA-COMP:9636"/>
        <dbReference type="Rhea" id="RHEA-COMP:9685"/>
        <dbReference type="Rhea" id="RHEA-COMP:9752"/>
        <dbReference type="Rhea" id="RHEA-COMP:9928"/>
        <dbReference type="ChEBI" id="CHEBI:15378"/>
        <dbReference type="ChEBI" id="CHEBI:29969"/>
        <dbReference type="ChEBI" id="CHEBI:64479"/>
        <dbReference type="ChEBI" id="CHEBI:78463"/>
        <dbReference type="ChEBI" id="CHEBI:78809"/>
        <dbReference type="EC" id="2.3.1.181"/>
    </reaction>
    <physiologicalReaction direction="left-to-right" evidence="7">
        <dbReference type="Rhea" id="RHEA:17666"/>
    </physiologicalReaction>
</comment>
<comment type="similarity">
    <text evidence="3 9">Belongs to the LipB family.</text>
</comment>
<evidence type="ECO:0000256" key="10">
    <source>
        <dbReference type="PIRSR" id="PIRSR016262-1"/>
    </source>
</evidence>
<sequence length="246" mass="27493">MTRLVFRCFYLGVTRYKNILQLQEKLVKWHQSQPEVSTLLLLQHKPVYTIGLRSKLYNETDKDKLELLGADFVKTNRGGLITFHGPGQLVVYPIFSLATANMGVRNYVNSLEEVVISLCKRYDLNGSRSPHTGVWIGNNKICAMGISCQRSVTSHGLALNCNTDMGWFNKIVPCGIHGKGVTSITECTGTEVTVEDVLSQFIQDFSDIFNCETQTLEVLDENLDNSVLAKLITEKDSEGLIKNLVS</sequence>
<feature type="binding site" evidence="11">
    <location>
        <begin position="77"/>
        <end position="84"/>
    </location>
    <ligand>
        <name>substrate</name>
    </ligand>
</feature>
<dbReference type="NCBIfam" id="TIGR00214">
    <property type="entry name" value="lipB"/>
    <property type="match status" value="1"/>
</dbReference>
<feature type="binding site" evidence="11">
    <location>
        <begin position="156"/>
        <end position="158"/>
    </location>
    <ligand>
        <name>substrate</name>
    </ligand>
</feature>
<keyword evidence="6 9" id="KW-0012">Acyltransferase</keyword>
<dbReference type="UniPathway" id="UPA00538">
    <property type="reaction ID" value="UER00592"/>
</dbReference>
<evidence type="ECO:0000256" key="3">
    <source>
        <dbReference type="ARBA" id="ARBA00007907"/>
    </source>
</evidence>
<protein>
    <recommendedName>
        <fullName evidence="8 9">Octanoyl-[acyl-carrier-protein]:protein N-octanoyltransferase LIPT2, mitochondrial</fullName>
        <ecNumber evidence="4 9">2.3.1.181</ecNumber>
    </recommendedName>
</protein>
<evidence type="ECO:0000256" key="7">
    <source>
        <dbReference type="ARBA" id="ARBA00052863"/>
    </source>
</evidence>
<evidence type="ECO:0000256" key="8">
    <source>
        <dbReference type="ARBA" id="ARBA00071279"/>
    </source>
</evidence>
<keyword evidence="5 9" id="KW-0808">Transferase</keyword>
<dbReference type="InterPro" id="IPR000544">
    <property type="entry name" value="Octanoyltransferase"/>
</dbReference>
<proteinExistence type="evidence at transcript level"/>
<evidence type="ECO:0000256" key="9">
    <source>
        <dbReference type="PIRNR" id="PIRNR016262"/>
    </source>
</evidence>
<dbReference type="Gene3D" id="3.30.930.10">
    <property type="entry name" value="Bira Bifunctional Protein, Domain 2"/>
    <property type="match status" value="1"/>
</dbReference>
<dbReference type="PROSITE" id="PS01313">
    <property type="entry name" value="LIPB"/>
    <property type="match status" value="1"/>
</dbReference>
<evidence type="ECO:0000256" key="1">
    <source>
        <dbReference type="ARBA" id="ARBA00004173"/>
    </source>
</evidence>
<evidence type="ECO:0000256" key="2">
    <source>
        <dbReference type="ARBA" id="ARBA00004821"/>
    </source>
</evidence>
<dbReference type="InterPro" id="IPR045864">
    <property type="entry name" value="aa-tRNA-synth_II/BPL/LPL"/>
</dbReference>
<evidence type="ECO:0000256" key="11">
    <source>
        <dbReference type="PIRSR" id="PIRSR016262-2"/>
    </source>
</evidence>
<feature type="domain" description="BPL/LPL catalytic" evidence="13">
    <location>
        <begin position="33"/>
        <end position="213"/>
    </location>
</feature>
<comment type="function">
    <text evidence="9">Catalyzes the transfer of endogenously produced octanoic acid from octanoyl-acyl-carrier-protein onto the lipoyl domains of lipoate-dependent enzymes. Lipoyl-ACP can also act as a substrate although octanoyl-ACP is likely to be the physiological substrate.</text>
</comment>
<evidence type="ECO:0000256" key="5">
    <source>
        <dbReference type="ARBA" id="ARBA00022679"/>
    </source>
</evidence>
<dbReference type="Pfam" id="PF21948">
    <property type="entry name" value="LplA-B_cat"/>
    <property type="match status" value="1"/>
</dbReference>
<feature type="site" description="Lowers pKa of active site Cys" evidence="12">
    <location>
        <position position="140"/>
    </location>
</feature>
<dbReference type="GO" id="GO:0005739">
    <property type="term" value="C:mitochondrion"/>
    <property type="evidence" value="ECO:0007669"/>
    <property type="project" value="UniProtKB-SubCell"/>
</dbReference>
<name>A0A6F9DKF7_9ASCI</name>
<dbReference type="PROSITE" id="PS51733">
    <property type="entry name" value="BPL_LPL_CATALYTIC"/>
    <property type="match status" value="1"/>
</dbReference>
<dbReference type="PIRSF" id="PIRSF016262">
    <property type="entry name" value="LPLase"/>
    <property type="match status" value="1"/>
</dbReference>
<comment type="pathway">
    <text evidence="2 9">Protein modification; protein lipoylation via endogenous pathway; protein N(6)-(lipoyl)lysine from octanoyl-[acyl-carrier-protein]: step 1/2.</text>
</comment>
<gene>
    <name evidence="14" type="primary">Lipt2</name>
</gene>
<dbReference type="PANTHER" id="PTHR10993">
    <property type="entry name" value="OCTANOYLTRANSFERASE"/>
    <property type="match status" value="1"/>
</dbReference>
<dbReference type="CDD" id="cd16444">
    <property type="entry name" value="LipB"/>
    <property type="match status" value="1"/>
</dbReference>
<evidence type="ECO:0000313" key="14">
    <source>
        <dbReference type="EMBL" id="CAB3263443.1"/>
    </source>
</evidence>
<dbReference type="HAMAP" id="MF_00013">
    <property type="entry name" value="LipB"/>
    <property type="match status" value="1"/>
</dbReference>
<dbReference type="GO" id="GO:0033819">
    <property type="term" value="F:lipoyl(octanoyl) transferase activity"/>
    <property type="evidence" value="ECO:0007669"/>
    <property type="project" value="UniProtKB-EC"/>
</dbReference>
<dbReference type="GO" id="GO:0009249">
    <property type="term" value="P:protein lipoylation"/>
    <property type="evidence" value="ECO:0007669"/>
    <property type="project" value="InterPro"/>
</dbReference>
<dbReference type="EC" id="2.3.1.181" evidence="4 9"/>
<dbReference type="FunFam" id="3.30.930.10:FF:000035">
    <property type="entry name" value="Putative lipoyltransferase 2, mitochondrial"/>
    <property type="match status" value="1"/>
</dbReference>
<evidence type="ECO:0000259" key="13">
    <source>
        <dbReference type="PROSITE" id="PS51733"/>
    </source>
</evidence>
<comment type="subcellular location">
    <subcellularLocation>
        <location evidence="1 9">Mitochondrion</location>
    </subcellularLocation>
</comment>
<feature type="active site" description="Acyl-thioester intermediate" evidence="10">
    <location>
        <position position="174"/>
    </location>
</feature>
<dbReference type="InterPro" id="IPR004143">
    <property type="entry name" value="BPL_LPL_catalytic"/>
</dbReference>
<dbReference type="InterPro" id="IPR020605">
    <property type="entry name" value="Octanoyltransferase_CS"/>
</dbReference>
<evidence type="ECO:0000256" key="4">
    <source>
        <dbReference type="ARBA" id="ARBA00012334"/>
    </source>
</evidence>
<evidence type="ECO:0000256" key="12">
    <source>
        <dbReference type="PIRSR" id="PIRSR016262-3"/>
    </source>
</evidence>
<dbReference type="EMBL" id="LR787581">
    <property type="protein sequence ID" value="CAB3263443.1"/>
    <property type="molecule type" value="mRNA"/>
</dbReference>
<dbReference type="PANTHER" id="PTHR10993:SF7">
    <property type="entry name" value="LIPOYLTRANSFERASE 2, MITOCHONDRIAL-RELATED"/>
    <property type="match status" value="1"/>
</dbReference>
<keyword evidence="9" id="KW-0496">Mitochondrion</keyword>
<organism evidence="14">
    <name type="scientific">Phallusia mammillata</name>
    <dbReference type="NCBI Taxonomy" id="59560"/>
    <lineage>
        <taxon>Eukaryota</taxon>
        <taxon>Metazoa</taxon>
        <taxon>Chordata</taxon>
        <taxon>Tunicata</taxon>
        <taxon>Ascidiacea</taxon>
        <taxon>Phlebobranchia</taxon>
        <taxon>Ascidiidae</taxon>
        <taxon>Phallusia</taxon>
    </lineage>
</organism>